<dbReference type="EMBL" id="JACBZR010000001">
    <property type="protein sequence ID" value="NYI77311.1"/>
    <property type="molecule type" value="Genomic_DNA"/>
</dbReference>
<dbReference type="Gene3D" id="3.40.50.1820">
    <property type="entry name" value="alpha/beta hydrolase"/>
    <property type="match status" value="1"/>
</dbReference>
<dbReference type="GO" id="GO:0016042">
    <property type="term" value="P:lipid catabolic process"/>
    <property type="evidence" value="ECO:0007669"/>
    <property type="project" value="InterPro"/>
</dbReference>
<dbReference type="InterPro" id="IPR005152">
    <property type="entry name" value="Lipase_secreted"/>
</dbReference>
<organism evidence="2 3">
    <name type="scientific">Nocardioides panzhihuensis</name>
    <dbReference type="NCBI Taxonomy" id="860243"/>
    <lineage>
        <taxon>Bacteria</taxon>
        <taxon>Bacillati</taxon>
        <taxon>Actinomycetota</taxon>
        <taxon>Actinomycetes</taxon>
        <taxon>Propionibacteriales</taxon>
        <taxon>Nocardioidaceae</taxon>
        <taxon>Nocardioides</taxon>
    </lineage>
</organism>
<feature type="signal peptide" evidence="1">
    <location>
        <begin position="1"/>
        <end position="37"/>
    </location>
</feature>
<evidence type="ECO:0000313" key="3">
    <source>
        <dbReference type="Proteomes" id="UP000564496"/>
    </source>
</evidence>
<dbReference type="PANTHER" id="PTHR34853">
    <property type="match status" value="1"/>
</dbReference>
<keyword evidence="1" id="KW-0732">Signal</keyword>
<dbReference type="AlphaFoldDB" id="A0A7Z0DL81"/>
<dbReference type="Pfam" id="PF03583">
    <property type="entry name" value="LIP"/>
    <property type="match status" value="1"/>
</dbReference>
<reference evidence="2 3" key="1">
    <citation type="submission" date="2020-07" db="EMBL/GenBank/DDBJ databases">
        <title>Sequencing the genomes of 1000 actinobacteria strains.</title>
        <authorList>
            <person name="Klenk H.-P."/>
        </authorList>
    </citation>
    <scope>NUCLEOTIDE SEQUENCE [LARGE SCALE GENOMIC DNA]</scope>
    <source>
        <strain evidence="2 3">DSM 26487</strain>
    </source>
</reference>
<dbReference type="Gene3D" id="1.10.260.130">
    <property type="match status" value="1"/>
</dbReference>
<name>A0A7Z0DL81_9ACTN</name>
<keyword evidence="3" id="KW-1185">Reference proteome</keyword>
<gene>
    <name evidence="2" type="ORF">BJ988_001959</name>
</gene>
<dbReference type="SUPFAM" id="SSF53474">
    <property type="entry name" value="alpha/beta-Hydrolases"/>
    <property type="match status" value="1"/>
</dbReference>
<dbReference type="PROSITE" id="PS51318">
    <property type="entry name" value="TAT"/>
    <property type="match status" value="1"/>
</dbReference>
<sequence length="453" mass="46838">MPLHTSRAMLATALAVAAVSPAALTTLAVPAAAAANAADNSTTVVSRGVEIPEFYNPPATLPESDGDLVRTEPLPLGIGLTIPGIGSLPGTATRVMYKTTDNNGAPAAVTGAYIEPFAAWGGTGDRPLVVVAPGTMGQGDQCSASLGLERPIFFNGRTVSVGYEDIGIYRLLARGVAVMVTDYVGLGATDRLHTYVDRVDGGHAVLDAARAARQIPDTSVTSASRVALYGYSQGGGATGSAAELHPTYAPDVNLVGAYVGAPPADLRATARGIDGSALVAALGWTINGLAQSNPELRPILDENLNQTGKAALEDLSTACVADGIVRYPFRRSSSWTVSGESLDDVIEREPTVEAIIAEQKIGTIAPRIPVRLATGTEDDIVPHEQARQLAVDWCGQGAQVTYKAVVLPNLGDGLITNHITPLLVDQTAAVSWITDRFKGVAGSSNCATLPSQP</sequence>
<dbReference type="GO" id="GO:0004806">
    <property type="term" value="F:triacylglycerol lipase activity"/>
    <property type="evidence" value="ECO:0007669"/>
    <property type="project" value="InterPro"/>
</dbReference>
<evidence type="ECO:0000256" key="1">
    <source>
        <dbReference type="SAM" id="SignalP"/>
    </source>
</evidence>
<dbReference type="InterPro" id="IPR029058">
    <property type="entry name" value="AB_hydrolase_fold"/>
</dbReference>
<proteinExistence type="predicted"/>
<dbReference type="PANTHER" id="PTHR34853:SF1">
    <property type="entry name" value="LIPASE 5"/>
    <property type="match status" value="1"/>
</dbReference>
<feature type="chain" id="PRO_5039182463" evidence="1">
    <location>
        <begin position="38"/>
        <end position="453"/>
    </location>
</feature>
<dbReference type="InterPro" id="IPR006311">
    <property type="entry name" value="TAT_signal"/>
</dbReference>
<comment type="caution">
    <text evidence="2">The sequence shown here is derived from an EMBL/GenBank/DDBJ whole genome shotgun (WGS) entry which is preliminary data.</text>
</comment>
<dbReference type="RefSeq" id="WP_218860717.1">
    <property type="nucleotide sequence ID" value="NZ_JACBZR010000001.1"/>
</dbReference>
<dbReference type="Proteomes" id="UP000564496">
    <property type="component" value="Unassembled WGS sequence"/>
</dbReference>
<evidence type="ECO:0000313" key="2">
    <source>
        <dbReference type="EMBL" id="NYI77311.1"/>
    </source>
</evidence>
<dbReference type="PIRSF" id="PIRSF029171">
    <property type="entry name" value="Esterase_LipA"/>
    <property type="match status" value="1"/>
</dbReference>
<accession>A0A7Z0DL81</accession>
<protein>
    <submittedName>
        <fullName evidence="2">Pimeloyl-ACP methyl ester carboxylesterase</fullName>
    </submittedName>
</protein>